<dbReference type="SUPFAM" id="SSF48264">
    <property type="entry name" value="Cytochrome P450"/>
    <property type="match status" value="1"/>
</dbReference>
<comment type="caution">
    <text evidence="11">The sequence shown here is derived from an EMBL/GenBank/DDBJ whole genome shotgun (WGS) entry which is preliminary data.</text>
</comment>
<dbReference type="Gene3D" id="1.10.630.10">
    <property type="entry name" value="Cytochrome P450"/>
    <property type="match status" value="1"/>
</dbReference>
<comment type="pathway">
    <text evidence="2">Secondary metabolite biosynthesis.</text>
</comment>
<evidence type="ECO:0000256" key="10">
    <source>
        <dbReference type="RuleBase" id="RU000461"/>
    </source>
</evidence>
<dbReference type="CDD" id="cd11065">
    <property type="entry name" value="CYP64-like"/>
    <property type="match status" value="1"/>
</dbReference>
<evidence type="ECO:0000313" key="11">
    <source>
        <dbReference type="EMBL" id="KAF9443161.1"/>
    </source>
</evidence>
<keyword evidence="7 9" id="KW-0408">Iron</keyword>
<dbReference type="Proteomes" id="UP000807342">
    <property type="component" value="Unassembled WGS sequence"/>
</dbReference>
<evidence type="ECO:0000256" key="5">
    <source>
        <dbReference type="ARBA" id="ARBA00022723"/>
    </source>
</evidence>
<comment type="similarity">
    <text evidence="3 10">Belongs to the cytochrome P450 family.</text>
</comment>
<dbReference type="PRINTS" id="PR00463">
    <property type="entry name" value="EP450I"/>
</dbReference>
<dbReference type="PANTHER" id="PTHR46300:SF7">
    <property type="entry name" value="P450, PUTATIVE (EUROFUNG)-RELATED"/>
    <property type="match status" value="1"/>
</dbReference>
<evidence type="ECO:0000256" key="4">
    <source>
        <dbReference type="ARBA" id="ARBA00022617"/>
    </source>
</evidence>
<sequence length="504" mass="56023">MTALTYLDYGLFGAGVYLLNSYIKQRRLPAPLPPGPRGLPIIGNAPDMPTQKDWLTYAEWGRKYGGIVSVSVMGQPIIIVNSVDIMEELDKKGVSYSDRPRLEMGGELLGYSDTLVLIPYGDRFRLYRKNIAKFIGGTTQLKQLHPLIEASTRQFLRRTLAQPDDLMAHLRKLQGNIILKLTYGIDVQDGMDPFMALIERANGNFNKATVPGSFLVDFFPVLRKLPEWLPGMGFMETARRWAADTLEMVEAPYKFTRQQMEAGTASKSYVSTIIEEGNLSADDIQNLKFSASSIYGGGADTTVSAEYAFHLAMVLFPDVQKKAQAEIDAVVGLERLPTFGDLPHLPYVNAIVTEVLRWNSVAPTGIPHRAGEDGIIAGYFIPKDSIIMCNLWNMLHDENIWPDAFTFSPERYLGPSPQRDPRQVCFGFGRRICPGMYLAEAALSMTVAMTLATFNITNAVENGVPIVPKQESTSGTISYPEAFKCTITPRSEKAAALIMEEYHH</sequence>
<keyword evidence="8 10" id="KW-0503">Monooxygenase</keyword>
<keyword evidence="4 9" id="KW-0349">Heme</keyword>
<dbReference type="InterPro" id="IPR001128">
    <property type="entry name" value="Cyt_P450"/>
</dbReference>
<evidence type="ECO:0000256" key="7">
    <source>
        <dbReference type="ARBA" id="ARBA00023004"/>
    </source>
</evidence>
<name>A0A9P5X5E5_9AGAR</name>
<accession>A0A9P5X5E5</accession>
<dbReference type="InterPro" id="IPR036396">
    <property type="entry name" value="Cyt_P450_sf"/>
</dbReference>
<comment type="cofactor">
    <cofactor evidence="1 9">
        <name>heme</name>
        <dbReference type="ChEBI" id="CHEBI:30413"/>
    </cofactor>
</comment>
<evidence type="ECO:0000256" key="6">
    <source>
        <dbReference type="ARBA" id="ARBA00023002"/>
    </source>
</evidence>
<dbReference type="EMBL" id="MU151512">
    <property type="protein sequence ID" value="KAF9443161.1"/>
    <property type="molecule type" value="Genomic_DNA"/>
</dbReference>
<dbReference type="GO" id="GO:0020037">
    <property type="term" value="F:heme binding"/>
    <property type="evidence" value="ECO:0007669"/>
    <property type="project" value="InterPro"/>
</dbReference>
<keyword evidence="6 10" id="KW-0560">Oxidoreductase</keyword>
<keyword evidence="5 9" id="KW-0479">Metal-binding</keyword>
<organism evidence="11 12">
    <name type="scientific">Macrolepiota fuliginosa MF-IS2</name>
    <dbReference type="NCBI Taxonomy" id="1400762"/>
    <lineage>
        <taxon>Eukaryota</taxon>
        <taxon>Fungi</taxon>
        <taxon>Dikarya</taxon>
        <taxon>Basidiomycota</taxon>
        <taxon>Agaricomycotina</taxon>
        <taxon>Agaricomycetes</taxon>
        <taxon>Agaricomycetidae</taxon>
        <taxon>Agaricales</taxon>
        <taxon>Agaricineae</taxon>
        <taxon>Agaricaceae</taxon>
        <taxon>Macrolepiota</taxon>
    </lineage>
</organism>
<dbReference type="GO" id="GO:0004497">
    <property type="term" value="F:monooxygenase activity"/>
    <property type="evidence" value="ECO:0007669"/>
    <property type="project" value="UniProtKB-KW"/>
</dbReference>
<dbReference type="PANTHER" id="PTHR46300">
    <property type="entry name" value="P450, PUTATIVE (EUROFUNG)-RELATED-RELATED"/>
    <property type="match status" value="1"/>
</dbReference>
<dbReference type="InterPro" id="IPR017972">
    <property type="entry name" value="Cyt_P450_CS"/>
</dbReference>
<evidence type="ECO:0000256" key="8">
    <source>
        <dbReference type="ARBA" id="ARBA00023033"/>
    </source>
</evidence>
<dbReference type="InterPro" id="IPR002401">
    <property type="entry name" value="Cyt_P450_E_grp-I"/>
</dbReference>
<feature type="binding site" description="axial binding residue" evidence="9">
    <location>
        <position position="433"/>
    </location>
    <ligand>
        <name>heme</name>
        <dbReference type="ChEBI" id="CHEBI:30413"/>
    </ligand>
    <ligandPart>
        <name>Fe</name>
        <dbReference type="ChEBI" id="CHEBI:18248"/>
    </ligandPart>
</feature>
<dbReference type="PROSITE" id="PS00086">
    <property type="entry name" value="CYTOCHROME_P450"/>
    <property type="match status" value="1"/>
</dbReference>
<reference evidence="11" key="1">
    <citation type="submission" date="2020-11" db="EMBL/GenBank/DDBJ databases">
        <authorList>
            <consortium name="DOE Joint Genome Institute"/>
            <person name="Ahrendt S."/>
            <person name="Riley R."/>
            <person name="Andreopoulos W."/>
            <person name="Labutti K."/>
            <person name="Pangilinan J."/>
            <person name="Ruiz-Duenas F.J."/>
            <person name="Barrasa J.M."/>
            <person name="Sanchez-Garcia M."/>
            <person name="Camarero S."/>
            <person name="Miyauchi S."/>
            <person name="Serrano A."/>
            <person name="Linde D."/>
            <person name="Babiker R."/>
            <person name="Drula E."/>
            <person name="Ayuso-Fernandez I."/>
            <person name="Pacheco R."/>
            <person name="Padilla G."/>
            <person name="Ferreira P."/>
            <person name="Barriuso J."/>
            <person name="Kellner H."/>
            <person name="Castanera R."/>
            <person name="Alfaro M."/>
            <person name="Ramirez L."/>
            <person name="Pisabarro A.G."/>
            <person name="Kuo A."/>
            <person name="Tritt A."/>
            <person name="Lipzen A."/>
            <person name="He G."/>
            <person name="Yan M."/>
            <person name="Ng V."/>
            <person name="Cullen D."/>
            <person name="Martin F."/>
            <person name="Rosso M.-N."/>
            <person name="Henrissat B."/>
            <person name="Hibbett D."/>
            <person name="Martinez A.T."/>
            <person name="Grigoriev I.V."/>
        </authorList>
    </citation>
    <scope>NUCLEOTIDE SEQUENCE</scope>
    <source>
        <strain evidence="11">MF-IS2</strain>
    </source>
</reference>
<dbReference type="InterPro" id="IPR050364">
    <property type="entry name" value="Cytochrome_P450_fung"/>
</dbReference>
<keyword evidence="12" id="KW-1185">Reference proteome</keyword>
<dbReference type="GO" id="GO:0016705">
    <property type="term" value="F:oxidoreductase activity, acting on paired donors, with incorporation or reduction of molecular oxygen"/>
    <property type="evidence" value="ECO:0007669"/>
    <property type="project" value="InterPro"/>
</dbReference>
<evidence type="ECO:0000256" key="3">
    <source>
        <dbReference type="ARBA" id="ARBA00010617"/>
    </source>
</evidence>
<dbReference type="GO" id="GO:0005506">
    <property type="term" value="F:iron ion binding"/>
    <property type="evidence" value="ECO:0007669"/>
    <property type="project" value="InterPro"/>
</dbReference>
<protein>
    <submittedName>
        <fullName evidence="11">OrdA protein</fullName>
    </submittedName>
</protein>
<proteinExistence type="inferred from homology"/>
<dbReference type="PRINTS" id="PR00385">
    <property type="entry name" value="P450"/>
</dbReference>
<evidence type="ECO:0000256" key="9">
    <source>
        <dbReference type="PIRSR" id="PIRSR602401-1"/>
    </source>
</evidence>
<evidence type="ECO:0000256" key="2">
    <source>
        <dbReference type="ARBA" id="ARBA00005179"/>
    </source>
</evidence>
<evidence type="ECO:0000256" key="1">
    <source>
        <dbReference type="ARBA" id="ARBA00001971"/>
    </source>
</evidence>
<dbReference type="AlphaFoldDB" id="A0A9P5X5E5"/>
<evidence type="ECO:0000313" key="12">
    <source>
        <dbReference type="Proteomes" id="UP000807342"/>
    </source>
</evidence>
<gene>
    <name evidence="11" type="ORF">P691DRAFT_764541</name>
</gene>
<dbReference type="OrthoDB" id="2789670at2759"/>
<dbReference type="Pfam" id="PF00067">
    <property type="entry name" value="p450"/>
    <property type="match status" value="1"/>
</dbReference>